<evidence type="ECO:0000313" key="7">
    <source>
        <dbReference type="Proteomes" id="UP000035368"/>
    </source>
</evidence>
<evidence type="ECO:0000256" key="2">
    <source>
        <dbReference type="ARBA" id="ARBA00022801"/>
    </source>
</evidence>
<dbReference type="Pfam" id="PF00293">
    <property type="entry name" value="NUDIX"/>
    <property type="match status" value="1"/>
</dbReference>
<evidence type="ECO:0000313" key="6">
    <source>
        <dbReference type="EMBL" id="AKK04345.1"/>
    </source>
</evidence>
<feature type="compositionally biased region" description="Basic and acidic residues" evidence="4">
    <location>
        <begin position="81"/>
        <end position="90"/>
    </location>
</feature>
<accession>A0A0G3GUZ7</accession>
<dbReference type="InterPro" id="IPR020084">
    <property type="entry name" value="NUDIX_hydrolase_CS"/>
</dbReference>
<keyword evidence="7" id="KW-1185">Reference proteome</keyword>
<keyword evidence="2 3" id="KW-0378">Hydrolase</keyword>
<dbReference type="PROSITE" id="PS51462">
    <property type="entry name" value="NUDIX"/>
    <property type="match status" value="1"/>
</dbReference>
<dbReference type="SUPFAM" id="SSF55811">
    <property type="entry name" value="Nudix"/>
    <property type="match status" value="1"/>
</dbReference>
<gene>
    <name evidence="6" type="ORF">CEPID_12615</name>
</gene>
<dbReference type="InterPro" id="IPR000086">
    <property type="entry name" value="NUDIX_hydrolase_dom"/>
</dbReference>
<dbReference type="PROSITE" id="PS00893">
    <property type="entry name" value="NUDIX_BOX"/>
    <property type="match status" value="1"/>
</dbReference>
<dbReference type="KEGG" id="cei:CEPID_12615"/>
<evidence type="ECO:0000256" key="1">
    <source>
        <dbReference type="ARBA" id="ARBA00005582"/>
    </source>
</evidence>
<dbReference type="Proteomes" id="UP000035368">
    <property type="component" value="Chromosome"/>
</dbReference>
<dbReference type="InterPro" id="IPR015797">
    <property type="entry name" value="NUDIX_hydrolase-like_dom_sf"/>
</dbReference>
<feature type="region of interest" description="Disordered" evidence="4">
    <location>
        <begin position="1"/>
        <end position="121"/>
    </location>
</feature>
<feature type="domain" description="Nudix hydrolase" evidence="5">
    <location>
        <begin position="120"/>
        <end position="264"/>
    </location>
</feature>
<reference evidence="6 7" key="1">
    <citation type="submission" date="2015-05" db="EMBL/GenBank/DDBJ databases">
        <title>Complete genome sequence of Corynebacterium epidermidicanis DSM 45586, isolated from the skin of a dog suffering from pruritus.</title>
        <authorList>
            <person name="Ruckert C."/>
            <person name="Albersmeier A."/>
            <person name="Winkler A."/>
            <person name="Tauch A."/>
        </authorList>
    </citation>
    <scope>NUCLEOTIDE SEQUENCE [LARGE SCALE GENOMIC DNA]</scope>
    <source>
        <strain evidence="6 7">DSM 45586</strain>
    </source>
</reference>
<dbReference type="PANTHER" id="PTHR43736">
    <property type="entry name" value="ADP-RIBOSE PYROPHOSPHATASE"/>
    <property type="match status" value="1"/>
</dbReference>
<dbReference type="InterPro" id="IPR020476">
    <property type="entry name" value="Nudix_hydrolase"/>
</dbReference>
<organism evidence="6 7">
    <name type="scientific">Corynebacterium epidermidicanis</name>
    <dbReference type="NCBI Taxonomy" id="1050174"/>
    <lineage>
        <taxon>Bacteria</taxon>
        <taxon>Bacillati</taxon>
        <taxon>Actinomycetota</taxon>
        <taxon>Actinomycetes</taxon>
        <taxon>Mycobacteriales</taxon>
        <taxon>Corynebacteriaceae</taxon>
        <taxon>Corynebacterium</taxon>
    </lineage>
</organism>
<protein>
    <submittedName>
        <fullName evidence="6">ADP-ribose pyrophosphatase</fullName>
    </submittedName>
</protein>
<comment type="similarity">
    <text evidence="1 3">Belongs to the Nudix hydrolase family.</text>
</comment>
<feature type="compositionally biased region" description="Low complexity" evidence="4">
    <location>
        <begin position="66"/>
        <end position="80"/>
    </location>
</feature>
<dbReference type="PRINTS" id="PR00502">
    <property type="entry name" value="NUDIXFAMILY"/>
</dbReference>
<evidence type="ECO:0000256" key="4">
    <source>
        <dbReference type="SAM" id="MobiDB-lite"/>
    </source>
</evidence>
<proteinExistence type="inferred from homology"/>
<sequence length="283" mass="30974">MTTSPTGVSTSNQTEHATEAQPTRGAAESASSSPEAVKAGADRPRRRRRARKSDRSSGVAAPTFKPPSESTQEETPTSESRGVRSGERRGTRSRRRSKPQRSVPRTAAYRPNQESNLRTSDEVSAGGLVVSGLAEAVDKQGAVNMDRIYVALIGRLDRRGRLLWSMPKGHVEAGENRAATAAREVWEETGIRGEVLAELGVIDYWFVSEGTRIHKTVHHHILAYVDGDLNDEDPEVTEVAWIPASQLLEKLAYADERKLARIAHDLLPEFARSAHAAGKVTPR</sequence>
<dbReference type="PATRIC" id="fig|1050174.4.peg.2547"/>
<dbReference type="AlphaFoldDB" id="A0A0G3GUZ7"/>
<dbReference type="Gene3D" id="3.90.79.10">
    <property type="entry name" value="Nucleoside Triphosphate Pyrophosphohydrolase"/>
    <property type="match status" value="1"/>
</dbReference>
<dbReference type="EMBL" id="CP011541">
    <property type="protein sequence ID" value="AKK04345.1"/>
    <property type="molecule type" value="Genomic_DNA"/>
</dbReference>
<dbReference type="CDD" id="cd03673">
    <property type="entry name" value="NUDIX_Ap6A_hydrolase"/>
    <property type="match status" value="1"/>
</dbReference>
<evidence type="ECO:0000256" key="3">
    <source>
        <dbReference type="RuleBase" id="RU003476"/>
    </source>
</evidence>
<feature type="compositionally biased region" description="Low complexity" evidence="4">
    <location>
        <begin position="26"/>
        <end position="39"/>
    </location>
</feature>
<name>A0A0G3GUZ7_9CORY</name>
<dbReference type="PANTHER" id="PTHR43736:SF1">
    <property type="entry name" value="DIHYDRONEOPTERIN TRIPHOSPHATE DIPHOSPHATASE"/>
    <property type="match status" value="1"/>
</dbReference>
<dbReference type="STRING" id="1050174.CEPID_12615"/>
<dbReference type="GO" id="GO:0016787">
    <property type="term" value="F:hydrolase activity"/>
    <property type="evidence" value="ECO:0007669"/>
    <property type="project" value="UniProtKB-KW"/>
</dbReference>
<feature type="compositionally biased region" description="Polar residues" evidence="4">
    <location>
        <begin position="1"/>
        <end position="15"/>
    </location>
</feature>
<evidence type="ECO:0000259" key="5">
    <source>
        <dbReference type="PROSITE" id="PS51462"/>
    </source>
</evidence>